<evidence type="ECO:0000256" key="1">
    <source>
        <dbReference type="ARBA" id="ARBA00022729"/>
    </source>
</evidence>
<evidence type="ECO:0000313" key="3">
    <source>
        <dbReference type="EMBL" id="TYT74247.1"/>
    </source>
</evidence>
<reference evidence="3 4" key="1">
    <citation type="submission" date="2019-06" db="EMBL/GenBank/DDBJ databases">
        <title>Desulfobotulus mexicanus sp. nov., a novel sulfate-reducing bacterium isolated from the sediment of an alkaline crater lake in Mexico.</title>
        <authorList>
            <person name="Hirschler-Rea A."/>
        </authorList>
    </citation>
    <scope>NUCLEOTIDE SEQUENCE [LARGE SCALE GENOMIC DNA]</scope>
    <source>
        <strain evidence="3 4">PAR22N</strain>
    </source>
</reference>
<gene>
    <name evidence="3" type="ORF">FIM25_10785</name>
</gene>
<accession>A0A5S5MEY3</accession>
<proteinExistence type="predicted"/>
<dbReference type="EMBL" id="VDMB01000013">
    <property type="protein sequence ID" value="TYT74247.1"/>
    <property type="molecule type" value="Genomic_DNA"/>
</dbReference>
<name>A0A5S5MEY3_9BACT</name>
<comment type="caution">
    <text evidence="3">The sequence shown here is derived from an EMBL/GenBank/DDBJ whole genome shotgun (WGS) entry which is preliminary data.</text>
</comment>
<dbReference type="SUPFAM" id="SSF53850">
    <property type="entry name" value="Periplasmic binding protein-like II"/>
    <property type="match status" value="1"/>
</dbReference>
<dbReference type="InterPro" id="IPR001638">
    <property type="entry name" value="Solute-binding_3/MltF_N"/>
</dbReference>
<sequence>MYWSKRIKILCGFFCLLFCIPLGTFAEKPVIRLGVDEFPPYISKELPGYGILSQIVSESFEKAGFEAVFVFVPWKRALKSVEEGEFLDGTPAWFRTPEREVLFYVSDSLVDDSQSFFHLKDFAFDWEKIEDLKGIHIGATLGYDYGEDFSRAYAREEILVEWVSKDVQNFRKMLAERIQVFPMNTLAGYGILQTDFSEKEFASITHHPKPLRAEALHLLLSKQNPANAEVMERFNRGLKELKKSGRYDEILK</sequence>
<dbReference type="Pfam" id="PF00497">
    <property type="entry name" value="SBP_bac_3"/>
    <property type="match status" value="1"/>
</dbReference>
<keyword evidence="4" id="KW-1185">Reference proteome</keyword>
<protein>
    <submittedName>
        <fullName evidence="3">Transporter substrate-binding domain-containing protein</fullName>
    </submittedName>
</protein>
<feature type="domain" description="Solute-binding protein family 3/N-terminal" evidence="2">
    <location>
        <begin position="31"/>
        <end position="251"/>
    </location>
</feature>
<dbReference type="PANTHER" id="PTHR35936">
    <property type="entry name" value="MEMBRANE-BOUND LYTIC MUREIN TRANSGLYCOSYLASE F"/>
    <property type="match status" value="1"/>
</dbReference>
<organism evidence="3 4">
    <name type="scientific">Desulfobotulus mexicanus</name>
    <dbReference type="NCBI Taxonomy" id="2586642"/>
    <lineage>
        <taxon>Bacteria</taxon>
        <taxon>Pseudomonadati</taxon>
        <taxon>Thermodesulfobacteriota</taxon>
        <taxon>Desulfobacteria</taxon>
        <taxon>Desulfobacterales</taxon>
        <taxon>Desulfobacteraceae</taxon>
        <taxon>Desulfobotulus</taxon>
    </lineage>
</organism>
<keyword evidence="1" id="KW-0732">Signal</keyword>
<dbReference type="AlphaFoldDB" id="A0A5S5MEY3"/>
<dbReference type="OrthoDB" id="5452509at2"/>
<evidence type="ECO:0000259" key="2">
    <source>
        <dbReference type="Pfam" id="PF00497"/>
    </source>
</evidence>
<evidence type="ECO:0000313" key="4">
    <source>
        <dbReference type="Proteomes" id="UP000321899"/>
    </source>
</evidence>
<dbReference type="Gene3D" id="3.40.190.10">
    <property type="entry name" value="Periplasmic binding protein-like II"/>
    <property type="match status" value="2"/>
</dbReference>
<dbReference type="PANTHER" id="PTHR35936:SF25">
    <property type="entry name" value="ABC TRANSPORTER SUBSTRATE-BINDING PROTEIN"/>
    <property type="match status" value="1"/>
</dbReference>
<dbReference type="Proteomes" id="UP000321899">
    <property type="component" value="Unassembled WGS sequence"/>
</dbReference>